<accession>A0ABP7MD41</accession>
<reference evidence="2" key="1">
    <citation type="journal article" date="2019" name="Int. J. Syst. Evol. Microbiol.">
        <title>The Global Catalogue of Microorganisms (GCM) 10K type strain sequencing project: providing services to taxonomists for standard genome sequencing and annotation.</title>
        <authorList>
            <consortium name="The Broad Institute Genomics Platform"/>
            <consortium name="The Broad Institute Genome Sequencing Center for Infectious Disease"/>
            <person name="Wu L."/>
            <person name="Ma J."/>
        </authorList>
    </citation>
    <scope>NUCLEOTIDE SEQUENCE [LARGE SCALE GENOMIC DNA]</scope>
    <source>
        <strain evidence="2">JCM 17551</strain>
    </source>
</reference>
<proteinExistence type="predicted"/>
<evidence type="ECO:0000313" key="2">
    <source>
        <dbReference type="Proteomes" id="UP001501565"/>
    </source>
</evidence>
<dbReference type="RefSeq" id="WP_344796512.1">
    <property type="nucleotide sequence ID" value="NZ_BAABBN010000004.1"/>
</dbReference>
<dbReference type="EMBL" id="BAABBN010000004">
    <property type="protein sequence ID" value="GAA3918470.1"/>
    <property type="molecule type" value="Genomic_DNA"/>
</dbReference>
<name>A0ABP7MD41_9GAMM</name>
<sequence>MSEFEQWYIESVEGDEEIFGPGYCSCGEKGFHFDCQEKMRKDVEYAAYLKSLISEYHYTPISDQNDELLRAAEAKLLKGFEFDPRESGYSIDEVLENNQAYYFPIGWIGCSGHLVVKSNLEVIGFGSYIGPESHIWAYHQGISLEELGKYRRNCISIVSVENKEKTLKVIRRFVEPRKVLKEISPALEKLPVKIKGVDLYFAIADLLEAKYHGWFDYEIT</sequence>
<protein>
    <submittedName>
        <fullName evidence="1">Uncharacterized protein</fullName>
    </submittedName>
</protein>
<organism evidence="1 2">
    <name type="scientific">Litoribacillus peritrichatus</name>
    <dbReference type="NCBI Taxonomy" id="718191"/>
    <lineage>
        <taxon>Bacteria</taxon>
        <taxon>Pseudomonadati</taxon>
        <taxon>Pseudomonadota</taxon>
        <taxon>Gammaproteobacteria</taxon>
        <taxon>Oceanospirillales</taxon>
        <taxon>Oceanospirillaceae</taxon>
        <taxon>Litoribacillus</taxon>
    </lineage>
</organism>
<comment type="caution">
    <text evidence="1">The sequence shown here is derived from an EMBL/GenBank/DDBJ whole genome shotgun (WGS) entry which is preliminary data.</text>
</comment>
<dbReference type="Proteomes" id="UP001501565">
    <property type="component" value="Unassembled WGS sequence"/>
</dbReference>
<keyword evidence="2" id="KW-1185">Reference proteome</keyword>
<gene>
    <name evidence="1" type="ORF">GCM10022277_12140</name>
</gene>
<evidence type="ECO:0000313" key="1">
    <source>
        <dbReference type="EMBL" id="GAA3918470.1"/>
    </source>
</evidence>